<organism evidence="3 4">
    <name type="scientific">Chara braunii</name>
    <name type="common">Braun's stonewort</name>
    <dbReference type="NCBI Taxonomy" id="69332"/>
    <lineage>
        <taxon>Eukaryota</taxon>
        <taxon>Viridiplantae</taxon>
        <taxon>Streptophyta</taxon>
        <taxon>Charophyceae</taxon>
        <taxon>Charales</taxon>
        <taxon>Characeae</taxon>
        <taxon>Chara</taxon>
    </lineage>
</organism>
<feature type="domain" description="DUF659" evidence="2">
    <location>
        <begin position="822"/>
        <end position="954"/>
    </location>
</feature>
<sequence length="1181" mass="128477">MAHLLNPRHRSIAYFGAARRSEHDKTLAEESLRYLRQQTGGDEELYQTLRTQLAEFLSREGDWTYGGVEGDRDAASCRGEKETSQVGQWWVQHGDGVPLLQSYAIRLTHTWTCASPTESPTERNWAVHERIQVKKRNQLGFIKLAHLVAISTNLRLSHCQGRGSGYVLPWEDAEEETEDSIPPPRDEGLRPADRVIEAQREWQVQRGHDLAVESEPGDSHDGGDNDPLAEMLRPWTRACTAAAAQHPPPPPPPPPSARASTAAAAQHPPPPPPLPSSGRASTGAIAQHPPPPTDRPGHGEQGTWDIVEEGRDDGDDVREGYEGSSEDEDDPSYSPTRGHGDDDDEGGNGTQAAGGLRRSGRQRADRCSGAGRGVGGARDTGAAGRGGGGRARRESVSSTRTVHWVDEGAATTEVGTGSAEFGGAASAQAAAEAAPSTPHFAAPSEEVAGGFAEVADEAAQVGSASAQLGGSFNGMLDVSLGFPPTPAGERGSGDADTAATPVCQILRDIPSCSMGDISSSMLQEAAAGTQGSLGLEECAAGDNRDCRPVQERALESEQDKIDREERERAQDLASRCEMTQSIALRTRAERMLETGGGSRSRGVEHFTKQKTYCPRWTREILYELQRAGVVLRDAISWGLASEYAERVEGVMAADDLRHYMEAEGGGEEEHTRPGTPSHAGGADASLTGGADGGDTCGGTISLADDLDAYRQRGGKSRGGTQPAAFEDAPPRVPRGVGGVSGRIEASGCSVSAAPASTSVVGRRQSTLDPYIGNKIKMDLDRLWALAIYRGGVAFNRLRLAETQQLWDYICTLFRCHDSTSSTTPLWATFGCTLMTDGAIDTTNKPIMNFIAAGDSGPILIWTIDMSHRDKTGISLAEIWEDVIRHDTGIENVNAICTDNAEVMKIAAHTLQTHPDPAMRHIPWIPCAAHSLSLLLRDIAAQPFVRLTTRDAHKIVKFMRNKQKALALHKVMKKALVLRRPAETRFGIAYMMLERLYDQREVLDTLVSSDRWARVRWAGDDRERMPHVRRLCRDDNFWSGVRTVMDVMGPVYSFLRDVDRVSGTAHHPLAYGIWRPSSDRDFIHYNCQTLTTSLLNTSYVVVAYWVFSKKCPRKGSRMARYNKLSNWVSVTPWSGTATRSSVTALSALALFFCREWIVCSLSDALKPRVTSANFSLRSLRNL</sequence>
<feature type="region of interest" description="Disordered" evidence="1">
    <location>
        <begin position="202"/>
        <end position="229"/>
    </location>
</feature>
<feature type="compositionally biased region" description="Pro residues" evidence="1">
    <location>
        <begin position="246"/>
        <end position="256"/>
    </location>
</feature>
<dbReference type="InterPro" id="IPR007021">
    <property type="entry name" value="DUF659"/>
</dbReference>
<dbReference type="PANTHER" id="PTHR32166:SF123">
    <property type="entry name" value="BED-TYPE DOMAIN-CONTAINING PROTEIN"/>
    <property type="match status" value="1"/>
</dbReference>
<feature type="compositionally biased region" description="Gly residues" evidence="1">
    <location>
        <begin position="370"/>
        <end position="389"/>
    </location>
</feature>
<dbReference type="InterPro" id="IPR012337">
    <property type="entry name" value="RNaseH-like_sf"/>
</dbReference>
<feature type="compositionally biased region" description="Basic and acidic residues" evidence="1">
    <location>
        <begin position="552"/>
        <end position="570"/>
    </location>
</feature>
<dbReference type="EMBL" id="BFEA01000046">
    <property type="protein sequence ID" value="GBG64058.1"/>
    <property type="molecule type" value="Genomic_DNA"/>
</dbReference>
<evidence type="ECO:0000259" key="2">
    <source>
        <dbReference type="Pfam" id="PF04937"/>
    </source>
</evidence>
<feature type="region of interest" description="Disordered" evidence="1">
    <location>
        <begin position="241"/>
        <end position="409"/>
    </location>
</feature>
<dbReference type="SUPFAM" id="SSF53098">
    <property type="entry name" value="Ribonuclease H-like"/>
    <property type="match status" value="1"/>
</dbReference>
<comment type="caution">
    <text evidence="3">The sequence shown here is derived from an EMBL/GenBank/DDBJ whole genome shotgun (WGS) entry which is preliminary data.</text>
</comment>
<evidence type="ECO:0000313" key="4">
    <source>
        <dbReference type="Proteomes" id="UP000265515"/>
    </source>
</evidence>
<feature type="region of interest" description="Disordered" evidence="1">
    <location>
        <begin position="711"/>
        <end position="739"/>
    </location>
</feature>
<feature type="compositionally biased region" description="Basic and acidic residues" evidence="1">
    <location>
        <begin position="206"/>
        <end position="223"/>
    </location>
</feature>
<dbReference type="PANTHER" id="PTHR32166">
    <property type="entry name" value="OSJNBA0013A04.12 PROTEIN"/>
    <property type="match status" value="1"/>
</dbReference>
<feature type="compositionally biased region" description="Basic and acidic residues" evidence="1">
    <location>
        <begin position="663"/>
        <end position="672"/>
    </location>
</feature>
<keyword evidence="4" id="KW-1185">Reference proteome</keyword>
<dbReference type="Pfam" id="PF04937">
    <property type="entry name" value="DUF659"/>
    <property type="match status" value="1"/>
</dbReference>
<protein>
    <recommendedName>
        <fullName evidence="2">DUF659 domain-containing protein</fullName>
    </recommendedName>
</protein>
<dbReference type="OrthoDB" id="103288at2759"/>
<accession>A0A388K1Y3</accession>
<feature type="compositionally biased region" description="Acidic residues" evidence="1">
    <location>
        <begin position="306"/>
        <end position="316"/>
    </location>
</feature>
<proteinExistence type="predicted"/>
<name>A0A388K1Y3_CHABU</name>
<evidence type="ECO:0000256" key="1">
    <source>
        <dbReference type="SAM" id="MobiDB-lite"/>
    </source>
</evidence>
<feature type="region of interest" description="Disordered" evidence="1">
    <location>
        <begin position="552"/>
        <end position="574"/>
    </location>
</feature>
<dbReference type="Proteomes" id="UP000265515">
    <property type="component" value="Unassembled WGS sequence"/>
</dbReference>
<feature type="region of interest" description="Disordered" evidence="1">
    <location>
        <begin position="663"/>
        <end position="691"/>
    </location>
</feature>
<dbReference type="AlphaFoldDB" id="A0A388K1Y3"/>
<gene>
    <name evidence="3" type="ORF">CBR_g40504</name>
</gene>
<evidence type="ECO:0000313" key="3">
    <source>
        <dbReference type="EMBL" id="GBG64058.1"/>
    </source>
</evidence>
<feature type="compositionally biased region" description="Low complexity" evidence="1">
    <location>
        <begin position="257"/>
        <end position="266"/>
    </location>
</feature>
<dbReference type="Gramene" id="GBG64058">
    <property type="protein sequence ID" value="GBG64058"/>
    <property type="gene ID" value="CBR_g40504"/>
</dbReference>
<reference evidence="3 4" key="1">
    <citation type="journal article" date="2018" name="Cell">
        <title>The Chara Genome: Secondary Complexity and Implications for Plant Terrestrialization.</title>
        <authorList>
            <person name="Nishiyama T."/>
            <person name="Sakayama H."/>
            <person name="Vries J.D."/>
            <person name="Buschmann H."/>
            <person name="Saint-Marcoux D."/>
            <person name="Ullrich K.K."/>
            <person name="Haas F.B."/>
            <person name="Vanderstraeten L."/>
            <person name="Becker D."/>
            <person name="Lang D."/>
            <person name="Vosolsobe S."/>
            <person name="Rombauts S."/>
            <person name="Wilhelmsson P.K.I."/>
            <person name="Janitza P."/>
            <person name="Kern R."/>
            <person name="Heyl A."/>
            <person name="Rumpler F."/>
            <person name="Villalobos L.I.A.C."/>
            <person name="Clay J.M."/>
            <person name="Skokan R."/>
            <person name="Toyoda A."/>
            <person name="Suzuki Y."/>
            <person name="Kagoshima H."/>
            <person name="Schijlen E."/>
            <person name="Tajeshwar N."/>
            <person name="Catarino B."/>
            <person name="Hetherington A.J."/>
            <person name="Saltykova A."/>
            <person name="Bonnot C."/>
            <person name="Breuninger H."/>
            <person name="Symeonidi A."/>
            <person name="Radhakrishnan G.V."/>
            <person name="Van Nieuwerburgh F."/>
            <person name="Deforce D."/>
            <person name="Chang C."/>
            <person name="Karol K.G."/>
            <person name="Hedrich R."/>
            <person name="Ulvskov P."/>
            <person name="Glockner G."/>
            <person name="Delwiche C.F."/>
            <person name="Petrasek J."/>
            <person name="Van de Peer Y."/>
            <person name="Friml J."/>
            <person name="Beilby M."/>
            <person name="Dolan L."/>
            <person name="Kohara Y."/>
            <person name="Sugano S."/>
            <person name="Fujiyama A."/>
            <person name="Delaux P.-M."/>
            <person name="Quint M."/>
            <person name="TheiBen G."/>
            <person name="Hagemann M."/>
            <person name="Harholt J."/>
            <person name="Dunand C."/>
            <person name="Zachgo S."/>
            <person name="Langdale J."/>
            <person name="Maumus F."/>
            <person name="Straeten D.V.D."/>
            <person name="Gould S.B."/>
            <person name="Rensing S.A."/>
        </authorList>
    </citation>
    <scope>NUCLEOTIDE SEQUENCE [LARGE SCALE GENOMIC DNA]</scope>
    <source>
        <strain evidence="3 4">S276</strain>
    </source>
</reference>